<dbReference type="Proteomes" id="UP000320225">
    <property type="component" value="Unassembled WGS sequence"/>
</dbReference>
<dbReference type="InterPro" id="IPR024370">
    <property type="entry name" value="PBP_domain"/>
</dbReference>
<proteinExistence type="predicted"/>
<keyword evidence="4" id="KW-1185">Reference proteome</keyword>
<evidence type="ECO:0000313" key="3">
    <source>
        <dbReference type="EMBL" id="TSE24625.1"/>
    </source>
</evidence>
<keyword evidence="1" id="KW-0732">Signal</keyword>
<evidence type="ECO:0000313" key="4">
    <source>
        <dbReference type="Proteomes" id="UP000320225"/>
    </source>
</evidence>
<dbReference type="EMBL" id="VJND01000011">
    <property type="protein sequence ID" value="TSE24625.1"/>
    <property type="molecule type" value="Genomic_DNA"/>
</dbReference>
<accession>A0A554WM17</accession>
<dbReference type="PANTHER" id="PTHR37945:SF1">
    <property type="entry name" value="EXTRACELLULAR TUNGSTATE BINDING PROTEIN"/>
    <property type="match status" value="1"/>
</dbReference>
<dbReference type="RefSeq" id="WP_143895870.1">
    <property type="nucleotide sequence ID" value="NZ_VJND01000011.1"/>
</dbReference>
<protein>
    <submittedName>
        <fullName evidence="3">Tungstate-binding protein TupA</fullName>
    </submittedName>
</protein>
<dbReference type="Gene3D" id="3.40.190.10">
    <property type="entry name" value="Periplasmic binding protein-like II"/>
    <property type="match status" value="2"/>
</dbReference>
<feature type="domain" description="PBP" evidence="2">
    <location>
        <begin position="24"/>
        <end position="247"/>
    </location>
</feature>
<dbReference type="PROSITE" id="PS51318">
    <property type="entry name" value="TAT"/>
    <property type="match status" value="1"/>
</dbReference>
<feature type="signal peptide" evidence="1">
    <location>
        <begin position="1"/>
        <end position="23"/>
    </location>
</feature>
<sequence>MRRRAWLRGAGAALLTAAAPAGAAPPVIVLASTTSTEQSGLFAHLLPRFRQATGIEVRVVAVGTGQALDIARRGDADALLVHDQAAEEAFVAEGHGLRRVEVMVNDFVLVGPRADPAGARGGDIVAALRRIAAVAAPFVSRGDRSGTHLAERRFWALAGGAPSGRAYRECGCGMGQALNVAAALGAYTLADRATWASFRNRADLAVLVQGDARLRNPYAAIVVNPRRHPHVRAEAAQRFVDWLASAEGQAAIASFRRDGQPVFQPVAAGR</sequence>
<organism evidence="3 4">
    <name type="scientific">Tepidimonas sediminis</name>
    <dbReference type="NCBI Taxonomy" id="2588941"/>
    <lineage>
        <taxon>Bacteria</taxon>
        <taxon>Pseudomonadati</taxon>
        <taxon>Pseudomonadota</taxon>
        <taxon>Betaproteobacteria</taxon>
        <taxon>Burkholderiales</taxon>
        <taxon>Tepidimonas</taxon>
    </lineage>
</organism>
<feature type="chain" id="PRO_5021778112" evidence="1">
    <location>
        <begin position="24"/>
        <end position="270"/>
    </location>
</feature>
<gene>
    <name evidence="3" type="primary">tupA</name>
    <name evidence="3" type="ORF">Tsedi_01819</name>
</gene>
<dbReference type="InterPro" id="IPR006311">
    <property type="entry name" value="TAT_signal"/>
</dbReference>
<dbReference type="OrthoDB" id="186379at2"/>
<evidence type="ECO:0000256" key="1">
    <source>
        <dbReference type="SAM" id="SignalP"/>
    </source>
</evidence>
<dbReference type="AlphaFoldDB" id="A0A554WM17"/>
<name>A0A554WM17_9BURK</name>
<dbReference type="InterPro" id="IPR052738">
    <property type="entry name" value="ABC-Tungstate_binding"/>
</dbReference>
<dbReference type="PANTHER" id="PTHR37945">
    <property type="entry name" value="EXTRACELLULAR TUNGSTATE BINDING PROTEIN"/>
    <property type="match status" value="1"/>
</dbReference>
<reference evidence="3 4" key="1">
    <citation type="submission" date="2019-07" db="EMBL/GenBank/DDBJ databases">
        <title>Tepidimonas sediminis YIM 72259 draft genome.</title>
        <authorList>
            <person name="Da Costa M.S."/>
            <person name="Froufe H.J.C."/>
            <person name="Egas C."/>
            <person name="Albuquerque L."/>
        </authorList>
    </citation>
    <scope>NUCLEOTIDE SEQUENCE [LARGE SCALE GENOMIC DNA]</scope>
    <source>
        <strain evidence="3 4">YIM 72259</strain>
    </source>
</reference>
<dbReference type="Pfam" id="PF12849">
    <property type="entry name" value="PBP_like_2"/>
    <property type="match status" value="1"/>
</dbReference>
<comment type="caution">
    <text evidence="3">The sequence shown here is derived from an EMBL/GenBank/DDBJ whole genome shotgun (WGS) entry which is preliminary data.</text>
</comment>
<evidence type="ECO:0000259" key="2">
    <source>
        <dbReference type="Pfam" id="PF12849"/>
    </source>
</evidence>
<dbReference type="SUPFAM" id="SSF53850">
    <property type="entry name" value="Periplasmic binding protein-like II"/>
    <property type="match status" value="1"/>
</dbReference>